<gene>
    <name evidence="1" type="ORF">L1987_63727</name>
</gene>
<dbReference type="EMBL" id="CM042038">
    <property type="protein sequence ID" value="KAI3732522.1"/>
    <property type="molecule type" value="Genomic_DNA"/>
</dbReference>
<dbReference type="Proteomes" id="UP001056120">
    <property type="component" value="Linkage Group LG21"/>
</dbReference>
<keyword evidence="2" id="KW-1185">Reference proteome</keyword>
<reference evidence="2" key="1">
    <citation type="journal article" date="2022" name="Mol. Ecol. Resour.">
        <title>The genomes of chicory, endive, great burdock and yacon provide insights into Asteraceae palaeo-polyploidization history and plant inulin production.</title>
        <authorList>
            <person name="Fan W."/>
            <person name="Wang S."/>
            <person name="Wang H."/>
            <person name="Wang A."/>
            <person name="Jiang F."/>
            <person name="Liu H."/>
            <person name="Zhao H."/>
            <person name="Xu D."/>
            <person name="Zhang Y."/>
        </authorList>
    </citation>
    <scope>NUCLEOTIDE SEQUENCE [LARGE SCALE GENOMIC DNA]</scope>
    <source>
        <strain evidence="2">cv. Yunnan</strain>
    </source>
</reference>
<organism evidence="1 2">
    <name type="scientific">Smallanthus sonchifolius</name>
    <dbReference type="NCBI Taxonomy" id="185202"/>
    <lineage>
        <taxon>Eukaryota</taxon>
        <taxon>Viridiplantae</taxon>
        <taxon>Streptophyta</taxon>
        <taxon>Embryophyta</taxon>
        <taxon>Tracheophyta</taxon>
        <taxon>Spermatophyta</taxon>
        <taxon>Magnoliopsida</taxon>
        <taxon>eudicotyledons</taxon>
        <taxon>Gunneridae</taxon>
        <taxon>Pentapetalae</taxon>
        <taxon>asterids</taxon>
        <taxon>campanulids</taxon>
        <taxon>Asterales</taxon>
        <taxon>Asteraceae</taxon>
        <taxon>Asteroideae</taxon>
        <taxon>Heliantheae alliance</taxon>
        <taxon>Millerieae</taxon>
        <taxon>Smallanthus</taxon>
    </lineage>
</organism>
<evidence type="ECO:0000313" key="2">
    <source>
        <dbReference type="Proteomes" id="UP001056120"/>
    </source>
</evidence>
<name>A0ACB9CEG1_9ASTR</name>
<sequence length="415" mass="48187">MDGMLAEMGHFVVDSFCPKKMQINVDKHKINIKCEAIHQLLGVPCGDVTIESMGKMDFLMCFLAVMVECHGQGRCKEKILDKLTGPLAILTLLYVDSIECKGIKMDKNTNPISLWNMSRLKERQKWEIENGGFGKGKFKRLSKVIVDNDEGDIGYSDEIEVLEKVFDVLQKQKNLFDSKFERLFENHPQRQEVLELKAKYDLLMHSTDSIRSGGENEETIEVNRDNYDTKVFNKVIDAWVDVLNYEEKYRSPTLPYRLFCDTDLIHDHYYLIVFELKHTAISVIDNFSDTYPLVHLNNHENYFQKDSAYKVKEIFVKYLEHVKHAKIDELNAMKIKKVKIPWATTSNSLDCAIFVMRHMKKKYMGAKEEFNSGLSTNGPRKNKQLKILRKKYAAHILLSESNKLRDKILIEVLGK</sequence>
<comment type="caution">
    <text evidence="1">The sequence shown here is derived from an EMBL/GenBank/DDBJ whole genome shotgun (WGS) entry which is preliminary data.</text>
</comment>
<reference evidence="1 2" key="2">
    <citation type="journal article" date="2022" name="Mol. Ecol. Resour.">
        <title>The genomes of chicory, endive, great burdock and yacon provide insights into Asteraceae paleo-polyploidization history and plant inulin production.</title>
        <authorList>
            <person name="Fan W."/>
            <person name="Wang S."/>
            <person name="Wang H."/>
            <person name="Wang A."/>
            <person name="Jiang F."/>
            <person name="Liu H."/>
            <person name="Zhao H."/>
            <person name="Xu D."/>
            <person name="Zhang Y."/>
        </authorList>
    </citation>
    <scope>NUCLEOTIDE SEQUENCE [LARGE SCALE GENOMIC DNA]</scope>
    <source>
        <strain evidence="2">cv. Yunnan</strain>
        <tissue evidence="1">Leaves</tissue>
    </source>
</reference>
<accession>A0ACB9CEG1</accession>
<proteinExistence type="predicted"/>
<evidence type="ECO:0000313" key="1">
    <source>
        <dbReference type="EMBL" id="KAI3732522.1"/>
    </source>
</evidence>
<protein>
    <submittedName>
        <fullName evidence="1">Uncharacterized protein</fullName>
    </submittedName>
</protein>